<keyword evidence="6 7" id="KW-0520">NAD</keyword>
<evidence type="ECO:0000259" key="11">
    <source>
        <dbReference type="PROSITE" id="PS50263"/>
    </source>
</evidence>
<feature type="binding site" evidence="7">
    <location>
        <position position="433"/>
    </location>
    <ligand>
        <name>deamido-NAD(+)</name>
        <dbReference type="ChEBI" id="CHEBI:58437"/>
        <note>ligand shared between two neighboring subunits</note>
    </ligand>
</feature>
<sequence>MGILRIAQAQINTTVGDLGGNSAKVASYIKRAVDADADIVTFPELAISGYPPEDILLKPQFLRDCRKAIESVFESTDGIAAVVGFPDFAGDKVFNAAALIYDRKLLAIYHKVELPNYGVFDEKRYFTSGNEPLTFLLNGKRLMVTVCEDIWIEGSPVENFALDNDVDIALNLSGSPFHAGKIEIRKKIASSFAVRTNTFVCYNNLVGGQDELVFDGTSLVVNREGNVIDMGKRFEEDLFITDFADTEIDTAVPFPRREAQDAEIVIETEGGKRKTAEDRPIPEIARRKYENHGEIDEIWRALVLGTGDYVRKNGFKKVVIGLSGGIDSTLTAAVAVAALGKENVIGVTMPSMYTSDETFKDSDLTAKNLGIRLITVPIEPIFISYLDLLEGPFGEGEPGVEAENLQARIRGNILMALSNRFGWLVLTTGNKSEMAVGYATLYGDMAGGFAVIKDVPKTTVYKVSEYVNKIEGREVIPKSVIERPPTAELRPDQKDEDSLPPYEVLDPILSAYVEGDEDPKEIAKRGYDIETVLDVVKMVDRNEYKRRQAPPGVKITPKAFGRDRRLPITNRYPKR</sequence>
<dbReference type="NCBIfam" id="NF010588">
    <property type="entry name" value="PRK13981.1"/>
    <property type="match status" value="1"/>
</dbReference>
<evidence type="ECO:0000256" key="10">
    <source>
        <dbReference type="SAM" id="MobiDB-lite"/>
    </source>
</evidence>
<feature type="binding site" evidence="7">
    <location>
        <position position="404"/>
    </location>
    <ligand>
        <name>deamido-NAD(+)</name>
        <dbReference type="ChEBI" id="CHEBI:58437"/>
        <note>ligand shared between two neighboring subunits</note>
    </ligand>
</feature>
<keyword evidence="3 7" id="KW-0436">Ligase</keyword>
<reference evidence="12" key="2">
    <citation type="submission" date="2021-01" db="EMBL/GenBank/DDBJ databases">
        <authorList>
            <person name="Hahn C.R."/>
            <person name="Youssef N.H."/>
            <person name="Elshahed M."/>
        </authorList>
    </citation>
    <scope>NUCLEOTIDE SEQUENCE</scope>
    <source>
        <strain evidence="12">Zod_Metabat.24</strain>
    </source>
</reference>
<feature type="active site" description="Proton acceptor; for glutaminase activity" evidence="7">
    <location>
        <position position="44"/>
    </location>
</feature>
<dbReference type="EC" id="6.3.5.1" evidence="7 8"/>
<dbReference type="Pfam" id="PF02540">
    <property type="entry name" value="NAD_synthase"/>
    <property type="match status" value="1"/>
</dbReference>
<dbReference type="PANTHER" id="PTHR23090">
    <property type="entry name" value="NH 3 /GLUTAMINE-DEPENDENT NAD + SYNTHETASE"/>
    <property type="match status" value="1"/>
</dbReference>
<evidence type="ECO:0000256" key="7">
    <source>
        <dbReference type="HAMAP-Rule" id="MF_02090"/>
    </source>
</evidence>
<accession>A0A9D8KH51</accession>
<evidence type="ECO:0000256" key="8">
    <source>
        <dbReference type="PIRNR" id="PIRNR006630"/>
    </source>
</evidence>
<comment type="similarity">
    <text evidence="9">Belongs to the NAD synthetase family.</text>
</comment>
<feature type="region of interest" description="Disordered" evidence="10">
    <location>
        <begin position="548"/>
        <end position="575"/>
    </location>
</feature>
<dbReference type="NCBIfam" id="TIGR00552">
    <property type="entry name" value="nadE"/>
    <property type="match status" value="1"/>
</dbReference>
<dbReference type="PROSITE" id="PS50263">
    <property type="entry name" value="CN_HYDROLASE"/>
    <property type="match status" value="1"/>
</dbReference>
<dbReference type="InterPro" id="IPR014729">
    <property type="entry name" value="Rossmann-like_a/b/a_fold"/>
</dbReference>
<feature type="domain" description="CN hydrolase" evidence="11">
    <location>
        <begin position="4"/>
        <end position="250"/>
    </location>
</feature>
<dbReference type="GO" id="GO:0008795">
    <property type="term" value="F:NAD+ synthase activity"/>
    <property type="evidence" value="ECO:0007669"/>
    <property type="project" value="UniProtKB-UniRule"/>
</dbReference>
<keyword evidence="5 7" id="KW-0067">ATP-binding</keyword>
<dbReference type="GO" id="GO:0005524">
    <property type="term" value="F:ATP binding"/>
    <property type="evidence" value="ECO:0007669"/>
    <property type="project" value="UniProtKB-UniRule"/>
</dbReference>
<comment type="caution">
    <text evidence="12">The sequence shown here is derived from an EMBL/GenBank/DDBJ whole genome shotgun (WGS) entry which is preliminary data.</text>
</comment>
<dbReference type="AlphaFoldDB" id="A0A9D8KH51"/>
<gene>
    <name evidence="7" type="primary">nadE</name>
    <name evidence="12" type="ORF">JW984_12780</name>
</gene>
<dbReference type="Gene3D" id="3.40.50.620">
    <property type="entry name" value="HUPs"/>
    <property type="match status" value="1"/>
</dbReference>
<dbReference type="GO" id="GO:0004359">
    <property type="term" value="F:glutaminase activity"/>
    <property type="evidence" value="ECO:0007669"/>
    <property type="project" value="InterPro"/>
</dbReference>
<dbReference type="CDD" id="cd00553">
    <property type="entry name" value="NAD_synthase"/>
    <property type="match status" value="1"/>
</dbReference>
<organism evidence="12 13">
    <name type="scientific">Candidatus Zymogenus saltonus</name>
    <dbReference type="NCBI Taxonomy" id="2844893"/>
    <lineage>
        <taxon>Bacteria</taxon>
        <taxon>Deltaproteobacteria</taxon>
        <taxon>Candidatus Zymogenia</taxon>
        <taxon>Candidatus Zymogeniales</taxon>
        <taxon>Candidatus Zymogenaceae</taxon>
        <taxon>Candidatus Zymogenus</taxon>
    </lineage>
</organism>
<feature type="active site" description="Nucleophile; for glutaminase activity" evidence="7">
    <location>
        <position position="147"/>
    </location>
</feature>
<evidence type="ECO:0000256" key="6">
    <source>
        <dbReference type="ARBA" id="ARBA00023027"/>
    </source>
</evidence>
<evidence type="ECO:0000256" key="5">
    <source>
        <dbReference type="ARBA" id="ARBA00022840"/>
    </source>
</evidence>
<dbReference type="Gene3D" id="3.60.110.10">
    <property type="entry name" value="Carbon-nitrogen hydrolase"/>
    <property type="match status" value="1"/>
</dbReference>
<feature type="binding site" evidence="7">
    <location>
        <position position="175"/>
    </location>
    <ligand>
        <name>L-glutamine</name>
        <dbReference type="ChEBI" id="CHEBI:58359"/>
    </ligand>
</feature>
<feature type="active site" description="For glutaminase activity" evidence="7">
    <location>
        <position position="111"/>
    </location>
</feature>
<dbReference type="GO" id="GO:0003952">
    <property type="term" value="F:NAD+ synthase (glutamine-hydrolyzing) activity"/>
    <property type="evidence" value="ECO:0007669"/>
    <property type="project" value="UniProtKB-UniRule"/>
</dbReference>
<proteinExistence type="inferred from homology"/>
<protein>
    <recommendedName>
        <fullName evidence="7 8">Glutamine-dependent NAD(+) synthetase</fullName>
        <ecNumber evidence="7 8">6.3.5.1</ecNumber>
    </recommendedName>
    <alternativeName>
        <fullName evidence="7 8">NAD(+) synthase [glutamine-hydrolyzing]</fullName>
    </alternativeName>
</protein>
<comment type="caution">
    <text evidence="7">Lacks conserved residue(s) required for the propagation of feature annotation.</text>
</comment>
<dbReference type="SUPFAM" id="SSF56317">
    <property type="entry name" value="Carbon-nitrogen hydrolase"/>
    <property type="match status" value="1"/>
</dbReference>
<dbReference type="InterPro" id="IPR036526">
    <property type="entry name" value="C-N_Hydrolase_sf"/>
</dbReference>
<dbReference type="EMBL" id="JAFGIX010000064">
    <property type="protein sequence ID" value="MBN1574063.1"/>
    <property type="molecule type" value="Genomic_DNA"/>
</dbReference>
<evidence type="ECO:0000256" key="9">
    <source>
        <dbReference type="RuleBase" id="RU003811"/>
    </source>
</evidence>
<name>A0A9D8KH51_9DELT</name>
<dbReference type="SUPFAM" id="SSF52402">
    <property type="entry name" value="Adenine nucleotide alpha hydrolases-like"/>
    <property type="match status" value="1"/>
</dbReference>
<evidence type="ECO:0000256" key="4">
    <source>
        <dbReference type="ARBA" id="ARBA00022741"/>
    </source>
</evidence>
<dbReference type="FunFam" id="3.40.50.620:FF:000106">
    <property type="entry name" value="Glutamine-dependent NAD(+) synthetase"/>
    <property type="match status" value="1"/>
</dbReference>
<dbReference type="InterPro" id="IPR022310">
    <property type="entry name" value="NAD/GMP_synthase"/>
</dbReference>
<reference evidence="12" key="1">
    <citation type="journal article" date="2021" name="Environ. Microbiol.">
        <title>Genomic characterization of three novel Desulfobacterota classes expand the metabolic and phylogenetic diversity of the phylum.</title>
        <authorList>
            <person name="Murphy C.L."/>
            <person name="Biggerstaff J."/>
            <person name="Eichhorn A."/>
            <person name="Ewing E."/>
            <person name="Shahan R."/>
            <person name="Soriano D."/>
            <person name="Stewart S."/>
            <person name="VanMol K."/>
            <person name="Walker R."/>
            <person name="Walters P."/>
            <person name="Elshahed M.S."/>
            <person name="Youssef N.H."/>
        </authorList>
    </citation>
    <scope>NUCLEOTIDE SEQUENCE</scope>
    <source>
        <strain evidence="12">Zod_Metabat.24</strain>
    </source>
</reference>
<dbReference type="GO" id="GO:0005737">
    <property type="term" value="C:cytoplasm"/>
    <property type="evidence" value="ECO:0007669"/>
    <property type="project" value="InterPro"/>
</dbReference>
<keyword evidence="4 7" id="KW-0547">Nucleotide-binding</keyword>
<comment type="catalytic activity">
    <reaction evidence="7 8">
        <text>deamido-NAD(+) + L-glutamine + ATP + H2O = L-glutamate + AMP + diphosphate + NAD(+) + H(+)</text>
        <dbReference type="Rhea" id="RHEA:24384"/>
        <dbReference type="ChEBI" id="CHEBI:15377"/>
        <dbReference type="ChEBI" id="CHEBI:15378"/>
        <dbReference type="ChEBI" id="CHEBI:29985"/>
        <dbReference type="ChEBI" id="CHEBI:30616"/>
        <dbReference type="ChEBI" id="CHEBI:33019"/>
        <dbReference type="ChEBI" id="CHEBI:57540"/>
        <dbReference type="ChEBI" id="CHEBI:58359"/>
        <dbReference type="ChEBI" id="CHEBI:58437"/>
        <dbReference type="ChEBI" id="CHEBI:456215"/>
        <dbReference type="EC" id="6.3.5.1"/>
    </reaction>
</comment>
<comment type="function">
    <text evidence="7">Catalyzes the ATP-dependent amidation of deamido-NAD to form NAD. Uses L-glutamine as a nitrogen source.</text>
</comment>
<feature type="binding site" evidence="7">
    <location>
        <position position="428"/>
    </location>
    <ligand>
        <name>ATP</name>
        <dbReference type="ChEBI" id="CHEBI:30616"/>
    </ligand>
</feature>
<dbReference type="CDD" id="cd07570">
    <property type="entry name" value="GAT_Gln-NAD-synth"/>
    <property type="match status" value="1"/>
</dbReference>
<dbReference type="GO" id="GO:0009435">
    <property type="term" value="P:NAD+ biosynthetic process"/>
    <property type="evidence" value="ECO:0007669"/>
    <property type="project" value="UniProtKB-UniRule"/>
</dbReference>
<dbReference type="Pfam" id="PF00795">
    <property type="entry name" value="CN_hydrolase"/>
    <property type="match status" value="1"/>
</dbReference>
<dbReference type="HAMAP" id="MF_02090">
    <property type="entry name" value="NadE_glutamine_dep"/>
    <property type="match status" value="1"/>
</dbReference>
<comment type="similarity">
    <text evidence="2 7 8">In the C-terminal section; belongs to the NAD synthetase family.</text>
</comment>
<evidence type="ECO:0000313" key="12">
    <source>
        <dbReference type="EMBL" id="MBN1574063.1"/>
    </source>
</evidence>
<evidence type="ECO:0000256" key="1">
    <source>
        <dbReference type="ARBA" id="ARBA00005188"/>
    </source>
</evidence>
<feature type="binding site" evidence="7">
    <location>
        <begin position="321"/>
        <end position="328"/>
    </location>
    <ligand>
        <name>ATP</name>
        <dbReference type="ChEBI" id="CHEBI:30616"/>
    </ligand>
</feature>
<comment type="pathway">
    <text evidence="1 7 8">Cofactor biosynthesis; NAD(+) biosynthesis; NAD(+) from deamido-NAD(+) (L-Gln route): step 1/1.</text>
</comment>
<dbReference type="InterPro" id="IPR014445">
    <property type="entry name" value="Gln-dep_NAD_synthase"/>
</dbReference>
<dbReference type="Proteomes" id="UP000809273">
    <property type="component" value="Unassembled WGS sequence"/>
</dbReference>
<dbReference type="PANTHER" id="PTHR23090:SF9">
    <property type="entry name" value="GLUTAMINE-DEPENDENT NAD(+) SYNTHETASE"/>
    <property type="match status" value="1"/>
</dbReference>
<dbReference type="InterPro" id="IPR003010">
    <property type="entry name" value="C-N_Hydrolase"/>
</dbReference>
<evidence type="ECO:0000313" key="13">
    <source>
        <dbReference type="Proteomes" id="UP000809273"/>
    </source>
</evidence>
<feature type="binding site" evidence="7">
    <location>
        <position position="545"/>
    </location>
    <ligand>
        <name>deamido-NAD(+)</name>
        <dbReference type="ChEBI" id="CHEBI:58437"/>
        <note>ligand shared between two neighboring subunits</note>
    </ligand>
</feature>
<feature type="binding site" evidence="7">
    <location>
        <position position="181"/>
    </location>
    <ligand>
        <name>L-glutamine</name>
        <dbReference type="ChEBI" id="CHEBI:58359"/>
    </ligand>
</feature>
<dbReference type="InterPro" id="IPR003694">
    <property type="entry name" value="NAD_synthase"/>
</dbReference>
<dbReference type="PIRSF" id="PIRSF006630">
    <property type="entry name" value="NADS_GAT"/>
    <property type="match status" value="1"/>
</dbReference>
<feature type="binding site" evidence="7">
    <location>
        <position position="117"/>
    </location>
    <ligand>
        <name>L-glutamine</name>
        <dbReference type="ChEBI" id="CHEBI:58359"/>
    </ligand>
</feature>
<evidence type="ECO:0000256" key="2">
    <source>
        <dbReference type="ARBA" id="ARBA00007145"/>
    </source>
</evidence>
<evidence type="ECO:0000256" key="3">
    <source>
        <dbReference type="ARBA" id="ARBA00022598"/>
    </source>
</evidence>